<proteinExistence type="inferred from homology"/>
<dbReference type="Pfam" id="PF01494">
    <property type="entry name" value="FAD_binding_3"/>
    <property type="match status" value="1"/>
</dbReference>
<dbReference type="PRINTS" id="PR00420">
    <property type="entry name" value="RNGMNOXGNASE"/>
</dbReference>
<keyword evidence="4" id="KW-0560">Oxidoreductase</keyword>
<dbReference type="EMBL" id="LFJN01000023">
    <property type="protein sequence ID" value="KPI37530.1"/>
    <property type="molecule type" value="Genomic_DNA"/>
</dbReference>
<dbReference type="PANTHER" id="PTHR13789:SF215">
    <property type="entry name" value="FAD-BINDING DOMAIN-CONTAINING PROTEIN-RELATED"/>
    <property type="match status" value="1"/>
</dbReference>
<evidence type="ECO:0000256" key="1">
    <source>
        <dbReference type="ARBA" id="ARBA00007992"/>
    </source>
</evidence>
<evidence type="ECO:0000256" key="4">
    <source>
        <dbReference type="ARBA" id="ARBA00023002"/>
    </source>
</evidence>
<dbReference type="Gene3D" id="3.50.50.60">
    <property type="entry name" value="FAD/NAD(P)-binding domain"/>
    <property type="match status" value="1"/>
</dbReference>
<keyword evidence="5 7" id="KW-0503">Monooxygenase</keyword>
<dbReference type="PANTHER" id="PTHR13789">
    <property type="entry name" value="MONOOXYGENASE"/>
    <property type="match status" value="1"/>
</dbReference>
<dbReference type="Proteomes" id="UP000038010">
    <property type="component" value="Unassembled WGS sequence"/>
</dbReference>
<sequence>MDINIVGGGSCGLTAAIGLRRAGHKVKIFERASTATAFGAGVVLGQNASLVLTEYGLDWAAAKCNQADGIHLHHGVTMQRLSTTHTDKAEYAPRPGITQYLAHRVDLCQALVDLATASDGSSTPVEIVYNANVTAYDALEGSLTLANGEVHKADLVVAADGVHSCAPAHLLGHESIRHTGTSVVRWMLPTESLQSDPETRCLLQDPEYATFWISADRQKYLIQYPLRLGTLQNFALYIVHKETAELNDQTMRSTCDRERVHKELDGFSPAIHAMVDKTTDSIPVWRLGERDPLPTWHKSRLVIVGDAVHPMLPNQGQGLGMVVEDAAALAVVLQDMPPNPSAEQIEERLSIFEKIRKPRASVAQLLSSVPYYEDPLKTLLPQLLEHMPMNQLPASGLPNDVRPWFYRYDVFKEAEKAVAEQQKELS</sequence>
<dbReference type="OrthoDB" id="40579at2759"/>
<keyword evidence="8" id="KW-1185">Reference proteome</keyword>
<dbReference type="InterPro" id="IPR002938">
    <property type="entry name" value="FAD-bd"/>
</dbReference>
<dbReference type="AlphaFoldDB" id="A0A0N1NXE3"/>
<feature type="domain" description="FAD-binding" evidence="6">
    <location>
        <begin position="2"/>
        <end position="334"/>
    </location>
</feature>
<accession>A0A0N1NXE3</accession>
<keyword evidence="3" id="KW-0274">FAD</keyword>
<dbReference type="STRING" id="1664694.A0A0N1NXE3"/>
<protein>
    <submittedName>
        <fullName evidence="7">6-hydroxynicotinate 3-monooxygenase</fullName>
    </submittedName>
</protein>
<gene>
    <name evidence="7" type="ORF">AB675_3923</name>
</gene>
<evidence type="ECO:0000256" key="5">
    <source>
        <dbReference type="ARBA" id="ARBA00023033"/>
    </source>
</evidence>
<comment type="caution">
    <text evidence="7">The sequence shown here is derived from an EMBL/GenBank/DDBJ whole genome shotgun (WGS) entry which is preliminary data.</text>
</comment>
<organism evidence="7 8">
    <name type="scientific">Cyphellophora attinorum</name>
    <dbReference type="NCBI Taxonomy" id="1664694"/>
    <lineage>
        <taxon>Eukaryota</taxon>
        <taxon>Fungi</taxon>
        <taxon>Dikarya</taxon>
        <taxon>Ascomycota</taxon>
        <taxon>Pezizomycotina</taxon>
        <taxon>Eurotiomycetes</taxon>
        <taxon>Chaetothyriomycetidae</taxon>
        <taxon>Chaetothyriales</taxon>
        <taxon>Cyphellophoraceae</taxon>
        <taxon>Cyphellophora</taxon>
    </lineage>
</organism>
<name>A0A0N1NXE3_9EURO</name>
<dbReference type="InterPro" id="IPR050493">
    <property type="entry name" value="FAD-dep_Monooxygenase_BioMet"/>
</dbReference>
<dbReference type="GeneID" id="28735899"/>
<dbReference type="VEuPathDB" id="FungiDB:AB675_3923"/>
<comment type="similarity">
    <text evidence="1">Belongs to the paxM FAD-dependent monooxygenase family.</text>
</comment>
<evidence type="ECO:0000256" key="3">
    <source>
        <dbReference type="ARBA" id="ARBA00022827"/>
    </source>
</evidence>
<dbReference type="GO" id="GO:0071949">
    <property type="term" value="F:FAD binding"/>
    <property type="evidence" value="ECO:0007669"/>
    <property type="project" value="InterPro"/>
</dbReference>
<evidence type="ECO:0000313" key="7">
    <source>
        <dbReference type="EMBL" id="KPI37530.1"/>
    </source>
</evidence>
<dbReference type="InterPro" id="IPR036188">
    <property type="entry name" value="FAD/NAD-bd_sf"/>
</dbReference>
<reference evidence="7 8" key="1">
    <citation type="submission" date="2015-06" db="EMBL/GenBank/DDBJ databases">
        <title>Draft genome of the ant-associated black yeast Phialophora attae CBS 131958.</title>
        <authorList>
            <person name="Moreno L.F."/>
            <person name="Stielow B.J."/>
            <person name="de Hoog S."/>
            <person name="Vicente V.A."/>
            <person name="Weiss V.A."/>
            <person name="de Vries M."/>
            <person name="Cruz L.M."/>
            <person name="Souza E.M."/>
        </authorList>
    </citation>
    <scope>NUCLEOTIDE SEQUENCE [LARGE SCALE GENOMIC DNA]</scope>
    <source>
        <strain evidence="7 8">CBS 131958</strain>
    </source>
</reference>
<evidence type="ECO:0000259" key="6">
    <source>
        <dbReference type="Pfam" id="PF01494"/>
    </source>
</evidence>
<dbReference type="SUPFAM" id="SSF51905">
    <property type="entry name" value="FAD/NAD(P)-binding domain"/>
    <property type="match status" value="1"/>
</dbReference>
<evidence type="ECO:0000313" key="8">
    <source>
        <dbReference type="Proteomes" id="UP000038010"/>
    </source>
</evidence>
<keyword evidence="2" id="KW-0285">Flavoprotein</keyword>
<dbReference type="GO" id="GO:0004497">
    <property type="term" value="F:monooxygenase activity"/>
    <property type="evidence" value="ECO:0007669"/>
    <property type="project" value="UniProtKB-KW"/>
</dbReference>
<evidence type="ECO:0000256" key="2">
    <source>
        <dbReference type="ARBA" id="ARBA00022630"/>
    </source>
</evidence>
<dbReference type="RefSeq" id="XP_017997493.1">
    <property type="nucleotide sequence ID" value="XM_018144019.1"/>
</dbReference>